<dbReference type="Pfam" id="PF02852">
    <property type="entry name" value="Pyr_redox_dim"/>
    <property type="match status" value="1"/>
</dbReference>
<keyword evidence="6" id="KW-0676">Redox-active center</keyword>
<dbReference type="RefSeq" id="WP_121521315.1">
    <property type="nucleotide sequence ID" value="NZ_RCHR01000001.1"/>
</dbReference>
<keyword evidence="4" id="KW-0274">FAD</keyword>
<evidence type="ECO:0000256" key="1">
    <source>
        <dbReference type="ARBA" id="ARBA00001974"/>
    </source>
</evidence>
<keyword evidence="5" id="KW-0560">Oxidoreductase</keyword>
<evidence type="ECO:0000256" key="4">
    <source>
        <dbReference type="ARBA" id="ARBA00022827"/>
    </source>
</evidence>
<evidence type="ECO:0000256" key="6">
    <source>
        <dbReference type="ARBA" id="ARBA00023284"/>
    </source>
</evidence>
<dbReference type="OrthoDB" id="9792592at2"/>
<feature type="domain" description="FAD/NAD(P)-binding" evidence="8">
    <location>
        <begin position="1"/>
        <end position="306"/>
    </location>
</feature>
<name>A0A498DIA8_9BACI</name>
<dbReference type="PRINTS" id="PR00411">
    <property type="entry name" value="PNDRDTASEI"/>
</dbReference>
<dbReference type="InterPro" id="IPR050260">
    <property type="entry name" value="FAD-bd_OxRdtase"/>
</dbReference>
<feature type="domain" description="Pyridine nucleotide-disulphide oxidoreductase dimerisation" evidence="7">
    <location>
        <begin position="328"/>
        <end position="429"/>
    </location>
</feature>
<evidence type="ECO:0000259" key="8">
    <source>
        <dbReference type="Pfam" id="PF07992"/>
    </source>
</evidence>
<dbReference type="PRINTS" id="PR00368">
    <property type="entry name" value="FADPNR"/>
</dbReference>
<dbReference type="InterPro" id="IPR023753">
    <property type="entry name" value="FAD/NAD-binding_dom"/>
</dbReference>
<evidence type="ECO:0000256" key="5">
    <source>
        <dbReference type="ARBA" id="ARBA00023002"/>
    </source>
</evidence>
<keyword evidence="10" id="KW-1185">Reference proteome</keyword>
<organism evidence="9 10">
    <name type="scientific">Oceanobacillus piezotolerans</name>
    <dbReference type="NCBI Taxonomy" id="2448030"/>
    <lineage>
        <taxon>Bacteria</taxon>
        <taxon>Bacillati</taxon>
        <taxon>Bacillota</taxon>
        <taxon>Bacilli</taxon>
        <taxon>Bacillales</taxon>
        <taxon>Bacillaceae</taxon>
        <taxon>Oceanobacillus</taxon>
    </lineage>
</organism>
<evidence type="ECO:0000313" key="9">
    <source>
        <dbReference type="EMBL" id="RLL48279.1"/>
    </source>
</evidence>
<dbReference type="SUPFAM" id="SSF55424">
    <property type="entry name" value="FAD/NAD-linked reductases, dimerisation (C-terminal) domain"/>
    <property type="match status" value="1"/>
</dbReference>
<dbReference type="Pfam" id="PF07992">
    <property type="entry name" value="Pyr_redox_2"/>
    <property type="match status" value="1"/>
</dbReference>
<dbReference type="GO" id="GO:0016491">
    <property type="term" value="F:oxidoreductase activity"/>
    <property type="evidence" value="ECO:0007669"/>
    <property type="project" value="UniProtKB-KW"/>
</dbReference>
<evidence type="ECO:0000259" key="7">
    <source>
        <dbReference type="Pfam" id="PF02852"/>
    </source>
</evidence>
<proteinExistence type="inferred from homology"/>
<dbReference type="InterPro" id="IPR036188">
    <property type="entry name" value="FAD/NAD-bd_sf"/>
</dbReference>
<dbReference type="InterPro" id="IPR016156">
    <property type="entry name" value="FAD/NAD-linked_Rdtase_dimer_sf"/>
</dbReference>
<dbReference type="EMBL" id="RCHR01000001">
    <property type="protein sequence ID" value="RLL48279.1"/>
    <property type="molecule type" value="Genomic_DNA"/>
</dbReference>
<comment type="cofactor">
    <cofactor evidence="1">
        <name>FAD</name>
        <dbReference type="ChEBI" id="CHEBI:57692"/>
    </cofactor>
</comment>
<gene>
    <name evidence="9" type="ORF">D8M04_03120</name>
</gene>
<comment type="similarity">
    <text evidence="2">Belongs to the class-III pyridine nucleotide-disulfide oxidoreductase family.</text>
</comment>
<dbReference type="PANTHER" id="PTHR43429:SF1">
    <property type="entry name" value="NAD(P)H SULFUR OXIDOREDUCTASE (COA-DEPENDENT)"/>
    <property type="match status" value="1"/>
</dbReference>
<evidence type="ECO:0000256" key="2">
    <source>
        <dbReference type="ARBA" id="ARBA00009130"/>
    </source>
</evidence>
<evidence type="ECO:0000256" key="3">
    <source>
        <dbReference type="ARBA" id="ARBA00022630"/>
    </source>
</evidence>
<dbReference type="SUPFAM" id="SSF51905">
    <property type="entry name" value="FAD/NAD(P)-binding domain"/>
    <property type="match status" value="1"/>
</dbReference>
<dbReference type="Proteomes" id="UP000270219">
    <property type="component" value="Unassembled WGS sequence"/>
</dbReference>
<keyword evidence="3" id="KW-0285">Flavoprotein</keyword>
<evidence type="ECO:0000313" key="10">
    <source>
        <dbReference type="Proteomes" id="UP000270219"/>
    </source>
</evidence>
<protein>
    <submittedName>
        <fullName evidence="9">CoA-disulfide reductase</fullName>
    </submittedName>
</protein>
<comment type="caution">
    <text evidence="9">The sequence shown here is derived from an EMBL/GenBank/DDBJ whole genome shotgun (WGS) entry which is preliminary data.</text>
</comment>
<dbReference type="AlphaFoldDB" id="A0A498DIA8"/>
<dbReference type="PANTHER" id="PTHR43429">
    <property type="entry name" value="PYRIDINE NUCLEOTIDE-DISULFIDE OXIDOREDUCTASE DOMAIN-CONTAINING"/>
    <property type="match status" value="1"/>
</dbReference>
<sequence>MDYVIIGGVAAGMSAAMEIIRTDSSANVIVLERGEDYSYGQCGLPYVIGGIVPHIDDVIVRSVDTFRDKYNIHAHIYTEVTKIDIDKQLVIGVHTDTNKTFHIKYDRLLIATGADAIIPNWEGMDLKGIHSLKTLQDAEQIISDLTEDIHQVSIVGGGYIGLEMAESFRMLGKNVRLIQRGEQLAPIFDPDMAALIHEEAQKHGVEVILGESVEGFSGDTHVDTIITDKGSYQTDLVLLAIGVKPNTNFLNYTGIHINNKGAIQVNAYMETSIPNVYAAGDCATHYHIIKQLDDHIPLGTTANKQGRIAGANMAGNPKAFKGIVGTSIVKFFDLTLGRTGITEKEAKQLKLSYEIQVREADHNASYYPGGERLHIKLLFHKESKQLLGGQVIGKAGVDKRIDVLATALYNQMTIYQLLDLDLSYAPPYNGVWDPIQQIARKVK</sequence>
<reference evidence="9 10" key="1">
    <citation type="submission" date="2018-10" db="EMBL/GenBank/DDBJ databases">
        <title>Oceanobacillus sp. YLB-02 draft genome.</title>
        <authorList>
            <person name="Yu L."/>
        </authorList>
    </citation>
    <scope>NUCLEOTIDE SEQUENCE [LARGE SCALE GENOMIC DNA]</scope>
    <source>
        <strain evidence="9 10">YLB-02</strain>
    </source>
</reference>
<dbReference type="InterPro" id="IPR004099">
    <property type="entry name" value="Pyr_nucl-diS_OxRdtase_dimer"/>
</dbReference>
<accession>A0A498DIA8</accession>
<dbReference type="Gene3D" id="3.50.50.60">
    <property type="entry name" value="FAD/NAD(P)-binding domain"/>
    <property type="match status" value="2"/>
</dbReference>